<feature type="region of interest" description="Disordered" evidence="17">
    <location>
        <begin position="666"/>
        <end position="689"/>
    </location>
</feature>
<dbReference type="InterPro" id="IPR029044">
    <property type="entry name" value="Nucleotide-diphossugar_trans"/>
</dbReference>
<dbReference type="eggNOG" id="KOG1870">
    <property type="taxonomic scope" value="Eukaryota"/>
</dbReference>
<dbReference type="GO" id="GO:0071555">
    <property type="term" value="P:cell wall organization"/>
    <property type="evidence" value="ECO:0007669"/>
    <property type="project" value="UniProtKB-KW"/>
</dbReference>
<dbReference type="InterPro" id="IPR001173">
    <property type="entry name" value="Glyco_trans_2-like"/>
</dbReference>
<evidence type="ECO:0000256" key="16">
    <source>
        <dbReference type="ARBA" id="ARBA00076024"/>
    </source>
</evidence>
<dbReference type="SUPFAM" id="SSF53448">
    <property type="entry name" value="Nucleotide-diphospho-sugar transferases"/>
    <property type="match status" value="1"/>
</dbReference>
<dbReference type="Pfam" id="PF00861">
    <property type="entry name" value="Ribosomal_L18p"/>
    <property type="match status" value="1"/>
</dbReference>
<evidence type="ECO:0000256" key="7">
    <source>
        <dbReference type="ARBA" id="ARBA00022989"/>
    </source>
</evidence>
<evidence type="ECO:0000256" key="2">
    <source>
        <dbReference type="ARBA" id="ARBA00007116"/>
    </source>
</evidence>
<reference evidence="19" key="1">
    <citation type="submission" date="2015-04" db="UniProtKB">
        <authorList>
            <consortium name="EnsemblPlants"/>
        </authorList>
    </citation>
    <scope>IDENTIFICATION</scope>
    <source>
        <strain evidence="19">SL10</strain>
    </source>
</reference>
<evidence type="ECO:0000256" key="14">
    <source>
        <dbReference type="ARBA" id="ARBA00060879"/>
    </source>
</evidence>
<dbReference type="EnsemblPlants" id="ONIVA09G11970.7">
    <property type="protein sequence ID" value="ONIVA09G11970.7"/>
    <property type="gene ID" value="ONIVA09G11970"/>
</dbReference>
<dbReference type="Gramene" id="ONIVA09G11970.7">
    <property type="protein sequence ID" value="ONIVA09G11970.7"/>
    <property type="gene ID" value="ONIVA09G11970"/>
</dbReference>
<dbReference type="EnsemblPlants" id="ONIVA09G11970.5">
    <property type="protein sequence ID" value="ONIVA09G11970.5"/>
    <property type="gene ID" value="ONIVA09G11970"/>
</dbReference>
<dbReference type="Pfam" id="PF13632">
    <property type="entry name" value="Glyco_trans_2_3"/>
    <property type="match status" value="1"/>
</dbReference>
<keyword evidence="3" id="KW-0328">Glycosyltransferase</keyword>
<evidence type="ECO:0000256" key="11">
    <source>
        <dbReference type="ARBA" id="ARBA00023316"/>
    </source>
</evidence>
<evidence type="ECO:0000256" key="3">
    <source>
        <dbReference type="ARBA" id="ARBA00022676"/>
    </source>
</evidence>
<dbReference type="FunFam" id="3.90.550.10:FF:000057">
    <property type="entry name" value="Glycosyltransferase-like protein, family 2"/>
    <property type="match status" value="1"/>
</dbReference>
<evidence type="ECO:0000256" key="10">
    <source>
        <dbReference type="ARBA" id="ARBA00023274"/>
    </source>
</evidence>
<comment type="catalytic activity">
    <reaction evidence="12">
        <text>GDP-mannose + (glucomannan)n = GDP + (glucomannan)n+1.</text>
        <dbReference type="EC" id="2.4.1.32"/>
    </reaction>
</comment>
<keyword evidence="7" id="KW-1133">Transmembrane helix</keyword>
<dbReference type="Gramene" id="ONIVA09G11970.5">
    <property type="protein sequence ID" value="ONIVA09G11970.5"/>
    <property type="gene ID" value="ONIVA09G11970"/>
</dbReference>
<dbReference type="GO" id="GO:0006412">
    <property type="term" value="P:translation"/>
    <property type="evidence" value="ECO:0007669"/>
    <property type="project" value="InterPro"/>
</dbReference>
<evidence type="ECO:0000256" key="5">
    <source>
        <dbReference type="ARBA" id="ARBA00022692"/>
    </source>
</evidence>
<dbReference type="SUPFAM" id="SSF53137">
    <property type="entry name" value="Translational machinery components"/>
    <property type="match status" value="1"/>
</dbReference>
<evidence type="ECO:0000256" key="12">
    <source>
        <dbReference type="ARBA" id="ARBA00051800"/>
    </source>
</evidence>
<comment type="function">
    <text evidence="13">Probable mannan synthase which consists of a 4-beta-mannosyltransferase activity on mannan using GDP-mannose. The beta-1,4-mannan product is the backbone for galactomannan synthesis by galactomannan galactosyltransferase. Galactomannan is a noncellulosic polysaccharides of plant cell wall.</text>
</comment>
<keyword evidence="5" id="KW-0812">Transmembrane</keyword>
<evidence type="ECO:0000256" key="9">
    <source>
        <dbReference type="ARBA" id="ARBA00023136"/>
    </source>
</evidence>
<dbReference type="GO" id="GO:0005840">
    <property type="term" value="C:ribosome"/>
    <property type="evidence" value="ECO:0007669"/>
    <property type="project" value="UniProtKB-KW"/>
</dbReference>
<accession>A0A0E0IKB4</accession>
<evidence type="ECO:0000256" key="1">
    <source>
        <dbReference type="ARBA" id="ARBA00004653"/>
    </source>
</evidence>
<comment type="similarity">
    <text evidence="14">Belongs to the glycosyltransferase 2 family. Plant cellulose synthase-like A subfamily.</text>
</comment>
<dbReference type="InterPro" id="IPR057268">
    <property type="entry name" value="Ribosomal_L18"/>
</dbReference>
<feature type="domain" description="Glycosyltransferase 2-like" evidence="18">
    <location>
        <begin position="228"/>
        <end position="443"/>
    </location>
</feature>
<dbReference type="EC" id="2.4.1.32" evidence="15"/>
<evidence type="ECO:0000256" key="13">
    <source>
        <dbReference type="ARBA" id="ARBA00056537"/>
    </source>
</evidence>
<dbReference type="OMA" id="ELECIDW"/>
<evidence type="ECO:0000259" key="18">
    <source>
        <dbReference type="Pfam" id="PF13632"/>
    </source>
</evidence>
<comment type="similarity">
    <text evidence="2">Belongs to the universal ribosomal protein uL18 family.</text>
</comment>
<dbReference type="STRING" id="4536.A0A0E0IKB4"/>
<proteinExistence type="inferred from homology"/>
<evidence type="ECO:0000313" key="20">
    <source>
        <dbReference type="Proteomes" id="UP000006591"/>
    </source>
</evidence>
<keyword evidence="11" id="KW-0961">Cell wall biogenesis/degradation</keyword>
<comment type="subcellular location">
    <subcellularLocation>
        <location evidence="1">Golgi apparatus membrane</location>
        <topology evidence="1">Multi-pass membrane protein</topology>
    </subcellularLocation>
</comment>
<protein>
    <recommendedName>
        <fullName evidence="15">glucomannan 4-beta-mannosyltransferase</fullName>
        <ecNumber evidence="15">2.4.1.32</ecNumber>
    </recommendedName>
    <alternativeName>
        <fullName evidence="16">Glucomannan synthase</fullName>
    </alternativeName>
</protein>
<dbReference type="GO" id="GO:0051753">
    <property type="term" value="F:mannan synthase activity"/>
    <property type="evidence" value="ECO:0007669"/>
    <property type="project" value="TreeGrafter"/>
</dbReference>
<organism evidence="19">
    <name type="scientific">Oryza nivara</name>
    <name type="common">Indian wild rice</name>
    <name type="synonym">Oryza sativa f. spontanea</name>
    <dbReference type="NCBI Taxonomy" id="4536"/>
    <lineage>
        <taxon>Eukaryota</taxon>
        <taxon>Viridiplantae</taxon>
        <taxon>Streptophyta</taxon>
        <taxon>Embryophyta</taxon>
        <taxon>Tracheophyta</taxon>
        <taxon>Spermatophyta</taxon>
        <taxon>Magnoliopsida</taxon>
        <taxon>Liliopsida</taxon>
        <taxon>Poales</taxon>
        <taxon>Poaceae</taxon>
        <taxon>BOP clade</taxon>
        <taxon>Oryzoideae</taxon>
        <taxon>Oryzeae</taxon>
        <taxon>Oryzinae</taxon>
        <taxon>Oryza</taxon>
    </lineage>
</organism>
<dbReference type="GO" id="GO:1990904">
    <property type="term" value="C:ribonucleoprotein complex"/>
    <property type="evidence" value="ECO:0007669"/>
    <property type="project" value="UniProtKB-KW"/>
</dbReference>
<dbReference type="PANTHER" id="PTHR32044">
    <property type="entry name" value="GLUCOMANNAN 4-BETA-MANNOSYLTRANSFERASE 9"/>
    <property type="match status" value="1"/>
</dbReference>
<evidence type="ECO:0000256" key="15">
    <source>
        <dbReference type="ARBA" id="ARBA00066505"/>
    </source>
</evidence>
<dbReference type="CDD" id="cd00432">
    <property type="entry name" value="Ribosomal_L18_L5e"/>
    <property type="match status" value="1"/>
</dbReference>
<dbReference type="PANTHER" id="PTHR32044:SF43">
    <property type="entry name" value="GLUCOMANNAN 4-BETA-MANNOSYLTRANSFERASE 4-RELATED"/>
    <property type="match status" value="1"/>
</dbReference>
<sequence>MASLRAATGLPFSPRPACCRLPSSPGSGHGFVFPPRFAPGVFLFFPLDSAGGSGVAHRRAYPRIEATARHGARKENPKVRNHRLQKKFNGTATKPRLSVFCSNRQLYAMLVDDHNKKILFYGSTLQKAICGDPPCGAVEAAGRIGEELIRACKELDITEISSYDRNGFARGEKMMAFEVPDLVELECIDWARKEINIKYEIRDNRKGYKAGALKKGMEHIYTQQCDFVAIFDADFQPESDFLLKIIPFLVHNPKIGLVQTRWEFVNYDVCLMTRIQKMSLDYHFKVEQESGSSMHSFFGFNGTAAVWRVSATINEAGGWKDHTTVEDMDLAVRLYGQASRDGNSCMLVKSELPSTFKAYRHRQHRWTCGTANLFRKMQRKLPKTRQAFFNMTEWNMLQDCHAISFFTRLYVIQGVSVWKKLHLLYSFFFVRRVVAPILTFLFYRVVIPLSVMVPEVSIPVWGMVCIPTAITIMNAIRNPGSLHLMPFWILFENVMAMHRMRAALTGLFETMNVNQWVVTEKVGDHVKDKLEVPLLEPLKPTDCVERIYIPELVVAFYLLVCASYDLVLGAKHYYLAKVAGAVTVAGAALRWHGERARVAGSARRGPSHSHLVASEDRGRRIRAPLSLPRTGGGGFVRRHPCPYTLPFPTAWGYGGGAVVTQGCATESGGRTDDIGGSGWRADGSRGVPR</sequence>
<evidence type="ECO:0000256" key="17">
    <source>
        <dbReference type="SAM" id="MobiDB-lite"/>
    </source>
</evidence>
<dbReference type="Gene3D" id="3.90.550.10">
    <property type="entry name" value="Spore Coat Polysaccharide Biosynthesis Protein SpsA, Chain A"/>
    <property type="match status" value="1"/>
</dbReference>
<name>A0A0E0IKB4_ORYNI</name>
<keyword evidence="20" id="KW-1185">Reference proteome</keyword>
<dbReference type="GO" id="GO:0000139">
    <property type="term" value="C:Golgi membrane"/>
    <property type="evidence" value="ECO:0007669"/>
    <property type="project" value="UniProtKB-SubCell"/>
</dbReference>
<evidence type="ECO:0000256" key="8">
    <source>
        <dbReference type="ARBA" id="ARBA00023034"/>
    </source>
</evidence>
<keyword evidence="4" id="KW-0808">Transferase</keyword>
<dbReference type="GO" id="GO:0003735">
    <property type="term" value="F:structural constituent of ribosome"/>
    <property type="evidence" value="ECO:0007669"/>
    <property type="project" value="InterPro"/>
</dbReference>
<keyword evidence="8" id="KW-0333">Golgi apparatus</keyword>
<dbReference type="GO" id="GO:0047259">
    <property type="term" value="F:glucomannan 4-beta-mannosyltransferase activity"/>
    <property type="evidence" value="ECO:0007669"/>
    <property type="project" value="UniProtKB-EC"/>
</dbReference>
<evidence type="ECO:0000313" key="19">
    <source>
        <dbReference type="EnsemblPlants" id="ONIVA09G11970.7"/>
    </source>
</evidence>
<reference evidence="19" key="2">
    <citation type="submission" date="2018-04" db="EMBL/GenBank/DDBJ databases">
        <title>OnivRS2 (Oryza nivara Reference Sequence Version 2).</title>
        <authorList>
            <person name="Zhang J."/>
            <person name="Kudrna D."/>
            <person name="Lee S."/>
            <person name="Talag J."/>
            <person name="Rajasekar S."/>
            <person name="Welchert J."/>
            <person name="Hsing Y.-I."/>
            <person name="Wing R.A."/>
        </authorList>
    </citation>
    <scope>NUCLEOTIDE SEQUENCE [LARGE SCALE GENOMIC DNA]</scope>
    <source>
        <strain evidence="19">SL10</strain>
    </source>
</reference>
<dbReference type="AlphaFoldDB" id="A0A0E0IKB4"/>
<dbReference type="Proteomes" id="UP000006591">
    <property type="component" value="Chromosome 9"/>
</dbReference>
<dbReference type="InterPro" id="IPR005484">
    <property type="entry name" value="Ribosomal_uL18_bac/plant/anim"/>
</dbReference>
<keyword evidence="6" id="KW-0689">Ribosomal protein</keyword>
<keyword evidence="10" id="KW-0687">Ribonucleoprotein</keyword>
<evidence type="ECO:0000256" key="4">
    <source>
        <dbReference type="ARBA" id="ARBA00022679"/>
    </source>
</evidence>
<evidence type="ECO:0000256" key="6">
    <source>
        <dbReference type="ARBA" id="ARBA00022980"/>
    </source>
</evidence>
<keyword evidence="9" id="KW-0472">Membrane</keyword>